<accession>A0AAE2V8P7</accession>
<dbReference type="AlphaFoldDB" id="A0AAE2V8P7"/>
<gene>
    <name evidence="2" type="ORF">JIN83_02790</name>
</gene>
<dbReference type="RefSeq" id="WP_309488477.1">
    <property type="nucleotide sequence ID" value="NZ_JAENIG010000001.1"/>
</dbReference>
<keyword evidence="3" id="KW-1185">Reference proteome</keyword>
<name>A0AAE2V8P7_9BACT</name>
<reference evidence="2" key="1">
    <citation type="submission" date="2021-01" db="EMBL/GenBank/DDBJ databases">
        <title>Modified the classification status of verrucomicrobia.</title>
        <authorList>
            <person name="Feng X."/>
        </authorList>
    </citation>
    <scope>NUCLEOTIDE SEQUENCE</scope>
    <source>
        <strain evidence="2">5K15</strain>
    </source>
</reference>
<dbReference type="EMBL" id="JAENIG010000001">
    <property type="protein sequence ID" value="MBK1853873.1"/>
    <property type="molecule type" value="Genomic_DNA"/>
</dbReference>
<evidence type="ECO:0000313" key="2">
    <source>
        <dbReference type="EMBL" id="MBK1853873.1"/>
    </source>
</evidence>
<dbReference type="Proteomes" id="UP000634206">
    <property type="component" value="Unassembled WGS sequence"/>
</dbReference>
<protein>
    <recommendedName>
        <fullName evidence="4">PepSY domain-containing protein</fullName>
    </recommendedName>
</protein>
<evidence type="ECO:0000313" key="3">
    <source>
        <dbReference type="Proteomes" id="UP000634206"/>
    </source>
</evidence>
<feature type="signal peptide" evidence="1">
    <location>
        <begin position="1"/>
        <end position="24"/>
    </location>
</feature>
<sequence length="192" mass="21357">MKTITHKLATTCFAAFAMATAAMADVNTPKEALDIALKNETIAAAGEKMKLYSMSSNYDGTRKRWSFSFYDGGDKTHSVSVDDKGKANYYARDKSSMRIFEDLDFSKLPAPSEVLIEDSVSKAKTALEALGFAPITDKKVYVSYYLRSEMRQKDQPYHAWQVSLPTGDGKQGKMVSFKNGKLDTIMNSSIRN</sequence>
<proteinExistence type="predicted"/>
<organism evidence="2 3">
    <name type="scientific">Oceaniferula flava</name>
    <dbReference type="NCBI Taxonomy" id="2800421"/>
    <lineage>
        <taxon>Bacteria</taxon>
        <taxon>Pseudomonadati</taxon>
        <taxon>Verrucomicrobiota</taxon>
        <taxon>Verrucomicrobiia</taxon>
        <taxon>Verrucomicrobiales</taxon>
        <taxon>Verrucomicrobiaceae</taxon>
        <taxon>Oceaniferula</taxon>
    </lineage>
</organism>
<keyword evidence="1" id="KW-0732">Signal</keyword>
<evidence type="ECO:0000256" key="1">
    <source>
        <dbReference type="SAM" id="SignalP"/>
    </source>
</evidence>
<comment type="caution">
    <text evidence="2">The sequence shown here is derived from an EMBL/GenBank/DDBJ whole genome shotgun (WGS) entry which is preliminary data.</text>
</comment>
<feature type="chain" id="PRO_5042039972" description="PepSY domain-containing protein" evidence="1">
    <location>
        <begin position="25"/>
        <end position="192"/>
    </location>
</feature>
<evidence type="ECO:0008006" key="4">
    <source>
        <dbReference type="Google" id="ProtNLM"/>
    </source>
</evidence>